<reference evidence="1" key="1">
    <citation type="submission" date="2018-05" db="EMBL/GenBank/DDBJ databases">
        <authorList>
            <person name="Lanie J.A."/>
            <person name="Ng W.-L."/>
            <person name="Kazmierczak K.M."/>
            <person name="Andrzejewski T.M."/>
            <person name="Davidsen T.M."/>
            <person name="Wayne K.J."/>
            <person name="Tettelin H."/>
            <person name="Glass J.I."/>
            <person name="Rusch D."/>
            <person name="Podicherti R."/>
            <person name="Tsui H.-C.T."/>
            <person name="Winkler M.E."/>
        </authorList>
    </citation>
    <scope>NUCLEOTIDE SEQUENCE</scope>
</reference>
<evidence type="ECO:0000313" key="1">
    <source>
        <dbReference type="EMBL" id="SVA93954.1"/>
    </source>
</evidence>
<feature type="non-terminal residue" evidence="1">
    <location>
        <position position="124"/>
    </location>
</feature>
<gene>
    <name evidence="1" type="ORF">METZ01_LOCUS146808</name>
</gene>
<dbReference type="SUPFAM" id="SSF56784">
    <property type="entry name" value="HAD-like"/>
    <property type="match status" value="1"/>
</dbReference>
<name>A0A381ZXX9_9ZZZZ</name>
<organism evidence="1">
    <name type="scientific">marine metagenome</name>
    <dbReference type="NCBI Taxonomy" id="408172"/>
    <lineage>
        <taxon>unclassified sequences</taxon>
        <taxon>metagenomes</taxon>
        <taxon>ecological metagenomes</taxon>
    </lineage>
</organism>
<evidence type="ECO:0008006" key="2">
    <source>
        <dbReference type="Google" id="ProtNLM"/>
    </source>
</evidence>
<dbReference type="EMBL" id="UINC01023056">
    <property type="protein sequence ID" value="SVA93954.1"/>
    <property type="molecule type" value="Genomic_DNA"/>
</dbReference>
<dbReference type="Pfam" id="PF00702">
    <property type="entry name" value="Hydrolase"/>
    <property type="match status" value="1"/>
</dbReference>
<accession>A0A381ZXX9</accession>
<proteinExistence type="predicted"/>
<dbReference type="AlphaFoldDB" id="A0A381ZXX9"/>
<protein>
    <recommendedName>
        <fullName evidence="2">HAD family hydrolase</fullName>
    </recommendedName>
</protein>
<dbReference type="InterPro" id="IPR023214">
    <property type="entry name" value="HAD_sf"/>
</dbReference>
<dbReference type="Gene3D" id="3.40.50.1000">
    <property type="entry name" value="HAD superfamily/HAD-like"/>
    <property type="match status" value="1"/>
</dbReference>
<dbReference type="InterPro" id="IPR023198">
    <property type="entry name" value="PGP-like_dom2"/>
</dbReference>
<dbReference type="Gene3D" id="1.10.150.240">
    <property type="entry name" value="Putative phosphatase, domain 2"/>
    <property type="match status" value="1"/>
</dbReference>
<sequence>MIRNIIFDWSGTLVDDLPGVFKATNYILEQAGVATLTLAEFRAEFELPFTGFYDRFTPDVPLDQLEEWFHSYFGKVCGEVIALPHAGEFLDFCKSEKLRCFVLSAVKPEYFTEQAANVGMSDCF</sequence>
<dbReference type="InterPro" id="IPR036412">
    <property type="entry name" value="HAD-like_sf"/>
</dbReference>